<dbReference type="AlphaFoldDB" id="A0A5B2TKH1"/>
<name>A0A5B2TKH1_9PROT</name>
<dbReference type="PANTHER" id="PTHR43877:SF2">
    <property type="entry name" value="AMINOALKYLPHOSPHONATE N-ACETYLTRANSFERASE-RELATED"/>
    <property type="match status" value="1"/>
</dbReference>
<dbReference type="EMBL" id="VUKA01000001">
    <property type="protein sequence ID" value="KAA2214689.1"/>
    <property type="molecule type" value="Genomic_DNA"/>
</dbReference>
<dbReference type="Pfam" id="PF13508">
    <property type="entry name" value="Acetyltransf_7"/>
    <property type="match status" value="1"/>
</dbReference>
<accession>A0A5B2TKH1</accession>
<dbReference type="RefSeq" id="WP_149810644.1">
    <property type="nucleotide sequence ID" value="NZ_VUKA01000001.1"/>
</dbReference>
<dbReference type="GO" id="GO:0016747">
    <property type="term" value="F:acyltransferase activity, transferring groups other than amino-acyl groups"/>
    <property type="evidence" value="ECO:0007669"/>
    <property type="project" value="InterPro"/>
</dbReference>
<evidence type="ECO:0000313" key="4">
    <source>
        <dbReference type="EMBL" id="KAA2214689.1"/>
    </source>
</evidence>
<dbReference type="Gene3D" id="3.40.630.30">
    <property type="match status" value="1"/>
</dbReference>
<organism evidence="4 5">
    <name type="scientific">Teichococcus oryzae</name>
    <dbReference type="NCBI Taxonomy" id="1608942"/>
    <lineage>
        <taxon>Bacteria</taxon>
        <taxon>Pseudomonadati</taxon>
        <taxon>Pseudomonadota</taxon>
        <taxon>Alphaproteobacteria</taxon>
        <taxon>Acetobacterales</taxon>
        <taxon>Roseomonadaceae</taxon>
        <taxon>Roseomonas</taxon>
    </lineage>
</organism>
<dbReference type="PANTHER" id="PTHR43877">
    <property type="entry name" value="AMINOALKYLPHOSPHONATE N-ACETYLTRANSFERASE-RELATED-RELATED"/>
    <property type="match status" value="1"/>
</dbReference>
<evidence type="ECO:0000313" key="5">
    <source>
        <dbReference type="Proteomes" id="UP000322110"/>
    </source>
</evidence>
<protein>
    <submittedName>
        <fullName evidence="4">GNAT family N-acetyltransferase</fullName>
    </submittedName>
</protein>
<evidence type="ECO:0000256" key="2">
    <source>
        <dbReference type="ARBA" id="ARBA00023315"/>
    </source>
</evidence>
<feature type="domain" description="N-acetyltransferase" evidence="3">
    <location>
        <begin position="10"/>
        <end position="150"/>
    </location>
</feature>
<comment type="caution">
    <text evidence="4">The sequence shown here is derived from an EMBL/GenBank/DDBJ whole genome shotgun (WGS) entry which is preliminary data.</text>
</comment>
<keyword evidence="1 4" id="KW-0808">Transferase</keyword>
<sequence>MTSAEGPPPFRFRPATEADFEALLDLSVRALRADLERLGRFDPARRRANMRKAFETGDLRIIECNGVLAGCIGARRQPDHLHVFAFYIEPARQGGGLGGAVLRALLAEAPDLPARLETLRESRAARFYERHGFRRTGEEGVDWLYSLPPRTAGEGREAPP</sequence>
<dbReference type="PROSITE" id="PS51186">
    <property type="entry name" value="GNAT"/>
    <property type="match status" value="1"/>
</dbReference>
<dbReference type="Proteomes" id="UP000322110">
    <property type="component" value="Unassembled WGS sequence"/>
</dbReference>
<evidence type="ECO:0000259" key="3">
    <source>
        <dbReference type="PROSITE" id="PS51186"/>
    </source>
</evidence>
<dbReference type="SUPFAM" id="SSF55729">
    <property type="entry name" value="Acyl-CoA N-acyltransferases (Nat)"/>
    <property type="match status" value="1"/>
</dbReference>
<evidence type="ECO:0000256" key="1">
    <source>
        <dbReference type="ARBA" id="ARBA00022679"/>
    </source>
</evidence>
<dbReference type="InterPro" id="IPR050832">
    <property type="entry name" value="Bact_Acetyltransf"/>
</dbReference>
<dbReference type="InterPro" id="IPR016181">
    <property type="entry name" value="Acyl_CoA_acyltransferase"/>
</dbReference>
<keyword evidence="5" id="KW-1185">Reference proteome</keyword>
<reference evidence="4 5" key="1">
    <citation type="journal article" date="2015" name="Int. J. Syst. Evol. Microbiol.">
        <title>Roseomonas oryzae sp. nov., isolated from paddy rhizosphere soil.</title>
        <authorList>
            <person name="Ramaprasad E.V."/>
            <person name="Sasikala Ch."/>
            <person name="Ramana Ch.V."/>
        </authorList>
    </citation>
    <scope>NUCLEOTIDE SEQUENCE [LARGE SCALE GENOMIC DNA]</scope>
    <source>
        <strain evidence="4 5">KCTC 42542</strain>
    </source>
</reference>
<keyword evidence="2" id="KW-0012">Acyltransferase</keyword>
<dbReference type="OrthoDB" id="7585366at2"/>
<dbReference type="InterPro" id="IPR000182">
    <property type="entry name" value="GNAT_dom"/>
</dbReference>
<gene>
    <name evidence="4" type="ORF">F0Q34_03045</name>
</gene>
<proteinExistence type="predicted"/>